<feature type="signal peptide" evidence="1">
    <location>
        <begin position="1"/>
        <end position="18"/>
    </location>
</feature>
<evidence type="ECO:0000256" key="1">
    <source>
        <dbReference type="SAM" id="SignalP"/>
    </source>
</evidence>
<dbReference type="RefSeq" id="WP_126979961.1">
    <property type="nucleotide sequence ID" value="NZ_PQSP01000004.1"/>
</dbReference>
<name>A0A433SCK4_9BURK</name>
<dbReference type="EMBL" id="PQSP01000004">
    <property type="protein sequence ID" value="RUS66471.1"/>
    <property type="molecule type" value="Genomic_DNA"/>
</dbReference>
<comment type="caution">
    <text evidence="2">The sequence shown here is derived from an EMBL/GenBank/DDBJ whole genome shotgun (WGS) entry which is preliminary data.</text>
</comment>
<protein>
    <recommendedName>
        <fullName evidence="4">Secreted protein</fullName>
    </recommendedName>
</protein>
<evidence type="ECO:0000313" key="3">
    <source>
        <dbReference type="Proteomes" id="UP000286947"/>
    </source>
</evidence>
<reference evidence="2 3" key="1">
    <citation type="submission" date="2018-01" db="EMBL/GenBank/DDBJ databases">
        <title>Saezia sanguinis gen. nov., sp. nov., in the order Burkholderiales isolated from human blood.</title>
        <authorList>
            <person name="Medina-Pascual M.J."/>
            <person name="Valdezate S."/>
            <person name="Monzon S."/>
            <person name="Cuesta I."/>
            <person name="Carrasco G."/>
            <person name="Villalon P."/>
            <person name="Saez-Nieto J.A."/>
        </authorList>
    </citation>
    <scope>NUCLEOTIDE SEQUENCE [LARGE SCALE GENOMIC DNA]</scope>
    <source>
        <strain evidence="2 3">CNM695-12</strain>
    </source>
</reference>
<sequence length="238" mass="26292" precursor="true">MKKAMMLILCFLSFHAMAQSKPFEAGEYITEGGWGVMNIGPFENGHQSFEIFAVGGNFHTCDLSGKIDRHVGATEGGGCEIVFYRNDNGIEVVVDDEMYEACRSNCGNRASFAGHYLKPSQGCERGAMKQAVDRSDELVRQGSYAEAESILRELLSNCQTTLMHYEDGHLRNELAEIQAELNLKQACFQTLQPWTDLANKTDEAVCRNPPIAPAECDEVLSIVSKVRTNIVKCAALPE</sequence>
<proteinExistence type="predicted"/>
<keyword evidence="3" id="KW-1185">Reference proteome</keyword>
<evidence type="ECO:0000313" key="2">
    <source>
        <dbReference type="EMBL" id="RUS66471.1"/>
    </source>
</evidence>
<gene>
    <name evidence="2" type="ORF">CUZ56_01751</name>
</gene>
<dbReference type="OrthoDB" id="6938654at2"/>
<keyword evidence="1" id="KW-0732">Signal</keyword>
<dbReference type="AlphaFoldDB" id="A0A433SCK4"/>
<evidence type="ECO:0008006" key="4">
    <source>
        <dbReference type="Google" id="ProtNLM"/>
    </source>
</evidence>
<feature type="chain" id="PRO_5018970866" description="Secreted protein" evidence="1">
    <location>
        <begin position="19"/>
        <end position="238"/>
    </location>
</feature>
<accession>A0A433SCK4</accession>
<dbReference type="Proteomes" id="UP000286947">
    <property type="component" value="Unassembled WGS sequence"/>
</dbReference>
<organism evidence="2 3">
    <name type="scientific">Saezia sanguinis</name>
    <dbReference type="NCBI Taxonomy" id="1965230"/>
    <lineage>
        <taxon>Bacteria</taxon>
        <taxon>Pseudomonadati</taxon>
        <taxon>Pseudomonadota</taxon>
        <taxon>Betaproteobacteria</taxon>
        <taxon>Burkholderiales</taxon>
        <taxon>Saeziaceae</taxon>
        <taxon>Saezia</taxon>
    </lineage>
</organism>